<dbReference type="GeneID" id="301135444"/>
<dbReference type="RefSeq" id="WP_053415949.1">
    <property type="nucleotide sequence ID" value="NZ_LILB01000001.1"/>
</dbReference>
<dbReference type="AlphaFoldDB" id="A0A0M0LL27"/>
<organism evidence="2 3">
    <name type="scientific">Viridibacillus arvi</name>
    <dbReference type="NCBI Taxonomy" id="263475"/>
    <lineage>
        <taxon>Bacteria</taxon>
        <taxon>Bacillati</taxon>
        <taxon>Bacillota</taxon>
        <taxon>Bacilli</taxon>
        <taxon>Bacillales</taxon>
        <taxon>Caryophanaceae</taxon>
        <taxon>Viridibacillus</taxon>
    </lineage>
</organism>
<dbReference type="InterPro" id="IPR046720">
    <property type="entry name" value="DUF6612"/>
</dbReference>
<protein>
    <recommendedName>
        <fullName evidence="4">Lipoprotein</fullName>
    </recommendedName>
</protein>
<feature type="chain" id="PRO_5005603411" description="Lipoprotein" evidence="1">
    <location>
        <begin position="23"/>
        <end position="278"/>
    </location>
</feature>
<proteinExistence type="predicted"/>
<keyword evidence="3" id="KW-1185">Reference proteome</keyword>
<comment type="caution">
    <text evidence="2">The sequence shown here is derived from an EMBL/GenBank/DDBJ whole genome shotgun (WGS) entry which is preliminary data.</text>
</comment>
<dbReference type="OrthoDB" id="1957331at2"/>
<dbReference type="PROSITE" id="PS51257">
    <property type="entry name" value="PROKAR_LIPOPROTEIN"/>
    <property type="match status" value="1"/>
</dbReference>
<gene>
    <name evidence="2" type="ORF">AMD00_04915</name>
</gene>
<evidence type="ECO:0008006" key="4">
    <source>
        <dbReference type="Google" id="ProtNLM"/>
    </source>
</evidence>
<reference evidence="3" key="1">
    <citation type="submission" date="2015-08" db="EMBL/GenBank/DDBJ databases">
        <title>Fjat-10028 dsm 16317.</title>
        <authorList>
            <person name="Liu B."/>
            <person name="Wang J."/>
            <person name="Zhu Y."/>
            <person name="Liu G."/>
            <person name="Chen Q."/>
            <person name="Chen Z."/>
            <person name="Lan J."/>
            <person name="Che J."/>
            <person name="Ge C."/>
            <person name="Shi H."/>
            <person name="Pan Z."/>
            <person name="Liu X."/>
        </authorList>
    </citation>
    <scope>NUCLEOTIDE SEQUENCE [LARGE SCALE GENOMIC DNA]</scope>
    <source>
        <strain evidence="3">DSM 16317</strain>
    </source>
</reference>
<name>A0A0M0LL27_9BACL</name>
<sequence length="278" mass="31841">MKKWFLPIVMLLVVGVLGACNANEKVGDSDVTAKELYEKTLKQQEALKSYSANGDIKQSMVFKNGEEEMSIDLLSDMKMDIIADPLSSYFTSTTKMKDVSAEEAMDIKMEGYMTDKGFYMKESTLNQWMKMPKEQYDVVLGSYKEQSDPSEQLKKLSEFVEDFKVDTEGDKYVLTLKAEGEKFTKFIKTEVEAQLEQMAQGAEKPAIDDMKFDDVEYVIYINKDNYNIEHMKTIMNMTMKVEGNEVKMKTDTDLKLSNFNSVKPITVPKEVTEKAQEM</sequence>
<dbReference type="STRING" id="263475.AMD00_04915"/>
<dbReference type="Proteomes" id="UP000036867">
    <property type="component" value="Unassembled WGS sequence"/>
</dbReference>
<evidence type="ECO:0000313" key="3">
    <source>
        <dbReference type="Proteomes" id="UP000036867"/>
    </source>
</evidence>
<feature type="signal peptide" evidence="1">
    <location>
        <begin position="1"/>
        <end position="22"/>
    </location>
</feature>
<keyword evidence="1" id="KW-0732">Signal</keyword>
<accession>A0A0M0LL27</accession>
<dbReference type="EMBL" id="LILB01000001">
    <property type="protein sequence ID" value="KOO51785.1"/>
    <property type="molecule type" value="Genomic_DNA"/>
</dbReference>
<evidence type="ECO:0000313" key="2">
    <source>
        <dbReference type="EMBL" id="KOO51785.1"/>
    </source>
</evidence>
<evidence type="ECO:0000256" key="1">
    <source>
        <dbReference type="SAM" id="SignalP"/>
    </source>
</evidence>
<dbReference type="Pfam" id="PF20316">
    <property type="entry name" value="DUF6612"/>
    <property type="match status" value="1"/>
</dbReference>